<name>A0AAE1FIY8_PETCI</name>
<reference evidence="1" key="1">
    <citation type="submission" date="2023-10" db="EMBL/GenBank/DDBJ databases">
        <title>Genome assemblies of two species of porcelain crab, Petrolisthes cinctipes and Petrolisthes manimaculis (Anomura: Porcellanidae).</title>
        <authorList>
            <person name="Angst P."/>
        </authorList>
    </citation>
    <scope>NUCLEOTIDE SEQUENCE</scope>
    <source>
        <strain evidence="1">PB745_01</strain>
        <tissue evidence="1">Gill</tissue>
    </source>
</reference>
<dbReference type="Proteomes" id="UP001286313">
    <property type="component" value="Unassembled WGS sequence"/>
</dbReference>
<keyword evidence="2" id="KW-1185">Reference proteome</keyword>
<protein>
    <submittedName>
        <fullName evidence="1">Uncharacterized protein</fullName>
    </submittedName>
</protein>
<evidence type="ECO:0000313" key="2">
    <source>
        <dbReference type="Proteomes" id="UP001286313"/>
    </source>
</evidence>
<evidence type="ECO:0000313" key="1">
    <source>
        <dbReference type="EMBL" id="KAK3875069.1"/>
    </source>
</evidence>
<accession>A0AAE1FIY8</accession>
<sequence length="207" mass="23603">MDVPQNQVFMTFYPWEPDHEKACALLFKSLVLRWPFDNNCMPFGNNMQMKDMVGMSGGGGDGGNNNNMALEMELLKRQLNMVHHKYENERMQREMLEQERNVAMNPSMSRNNFNGGGGNSGGGEMGMQGGGNQMPRRYNSMSSSRNLFSLLDDNFSRLQSDRYRLPPQPPLTLNSFSSFGNGMQYQQGMKREAGPGIGNWDMKRQRY</sequence>
<dbReference type="EMBL" id="JAWQEG010002015">
    <property type="protein sequence ID" value="KAK3875069.1"/>
    <property type="molecule type" value="Genomic_DNA"/>
</dbReference>
<dbReference type="AlphaFoldDB" id="A0AAE1FIY8"/>
<proteinExistence type="predicted"/>
<comment type="caution">
    <text evidence="1">The sequence shown here is derived from an EMBL/GenBank/DDBJ whole genome shotgun (WGS) entry which is preliminary data.</text>
</comment>
<gene>
    <name evidence="1" type="ORF">Pcinc_020054</name>
</gene>
<organism evidence="1 2">
    <name type="scientific">Petrolisthes cinctipes</name>
    <name type="common">Flat porcelain crab</name>
    <dbReference type="NCBI Taxonomy" id="88211"/>
    <lineage>
        <taxon>Eukaryota</taxon>
        <taxon>Metazoa</taxon>
        <taxon>Ecdysozoa</taxon>
        <taxon>Arthropoda</taxon>
        <taxon>Crustacea</taxon>
        <taxon>Multicrustacea</taxon>
        <taxon>Malacostraca</taxon>
        <taxon>Eumalacostraca</taxon>
        <taxon>Eucarida</taxon>
        <taxon>Decapoda</taxon>
        <taxon>Pleocyemata</taxon>
        <taxon>Anomura</taxon>
        <taxon>Galatheoidea</taxon>
        <taxon>Porcellanidae</taxon>
        <taxon>Petrolisthes</taxon>
    </lineage>
</organism>